<keyword evidence="2" id="KW-0175">Coiled coil</keyword>
<dbReference type="SMART" id="SM00072">
    <property type="entry name" value="GuKc"/>
    <property type="match status" value="1"/>
</dbReference>
<evidence type="ECO:0000256" key="3">
    <source>
        <dbReference type="SAM" id="MobiDB-lite"/>
    </source>
</evidence>
<evidence type="ECO:0000259" key="4">
    <source>
        <dbReference type="PROSITE" id="PS50052"/>
    </source>
</evidence>
<comment type="caution">
    <text evidence="5">The sequence shown here is derived from an EMBL/GenBank/DDBJ whole genome shotgun (WGS) entry which is preliminary data.</text>
</comment>
<feature type="compositionally biased region" description="Polar residues" evidence="3">
    <location>
        <begin position="453"/>
        <end position="462"/>
    </location>
</feature>
<dbReference type="EMBL" id="JAAKFY010000025">
    <property type="protein sequence ID" value="KAF3834766.1"/>
    <property type="molecule type" value="Genomic_DNA"/>
</dbReference>
<reference evidence="5 6" key="1">
    <citation type="submission" date="2020-03" db="EMBL/GenBank/DDBJ databases">
        <title>Dissostichus mawsoni Genome sequencing and assembly.</title>
        <authorList>
            <person name="Park H."/>
        </authorList>
    </citation>
    <scope>NUCLEOTIDE SEQUENCE [LARGE SCALE GENOMIC DNA]</scope>
    <source>
        <strain evidence="5">DM0001</strain>
        <tissue evidence="5">Muscle</tissue>
    </source>
</reference>
<gene>
    <name evidence="5" type="ORF">F7725_027324</name>
</gene>
<feature type="coiled-coil region" evidence="2">
    <location>
        <begin position="189"/>
        <end position="216"/>
    </location>
</feature>
<dbReference type="SMART" id="SM00382">
    <property type="entry name" value="AAA"/>
    <property type="match status" value="1"/>
</dbReference>
<protein>
    <recommendedName>
        <fullName evidence="4">Guanylate kinase-like domain-containing protein</fullName>
    </recommendedName>
</protein>
<keyword evidence="6" id="KW-1185">Reference proteome</keyword>
<feature type="region of interest" description="Disordered" evidence="3">
    <location>
        <begin position="33"/>
        <end position="85"/>
    </location>
</feature>
<name>A0A7J5XCK7_DISMA</name>
<evidence type="ECO:0000313" key="5">
    <source>
        <dbReference type="EMBL" id="KAF3834766.1"/>
    </source>
</evidence>
<keyword evidence="1" id="KW-0808">Transferase</keyword>
<dbReference type="InterPro" id="IPR003593">
    <property type="entry name" value="AAA+_ATPase"/>
</dbReference>
<feature type="compositionally biased region" description="Basic and acidic residues" evidence="3">
    <location>
        <begin position="58"/>
        <end position="85"/>
    </location>
</feature>
<feature type="coiled-coil region" evidence="2">
    <location>
        <begin position="106"/>
        <end position="162"/>
    </location>
</feature>
<proteinExistence type="predicted"/>
<dbReference type="PANTHER" id="PTHR23117:SF22">
    <property type="entry name" value="GUANYLATE KINASE 1"/>
    <property type="match status" value="1"/>
</dbReference>
<dbReference type="OrthoDB" id="6334211at2759"/>
<evidence type="ECO:0000256" key="2">
    <source>
        <dbReference type="SAM" id="Coils"/>
    </source>
</evidence>
<dbReference type="Gene3D" id="3.30.63.10">
    <property type="entry name" value="Guanylate Kinase phosphate binding domain"/>
    <property type="match status" value="1"/>
</dbReference>
<accession>A0A7J5XCK7</accession>
<dbReference type="GO" id="GO:0005829">
    <property type="term" value="C:cytosol"/>
    <property type="evidence" value="ECO:0007669"/>
    <property type="project" value="TreeGrafter"/>
</dbReference>
<dbReference type="Proteomes" id="UP000518266">
    <property type="component" value="Unassembled WGS sequence"/>
</dbReference>
<dbReference type="InterPro" id="IPR027417">
    <property type="entry name" value="P-loop_NTPase"/>
</dbReference>
<dbReference type="PROSITE" id="PS50052">
    <property type="entry name" value="GUANYLATE_KINASE_2"/>
    <property type="match status" value="1"/>
</dbReference>
<dbReference type="Pfam" id="PF00625">
    <property type="entry name" value="Guanylate_kin"/>
    <property type="match status" value="2"/>
</dbReference>
<feature type="region of interest" description="Disordered" evidence="3">
    <location>
        <begin position="453"/>
        <end position="479"/>
    </location>
</feature>
<feature type="domain" description="Guanylate kinase-like" evidence="4">
    <location>
        <begin position="95"/>
        <end position="157"/>
    </location>
</feature>
<dbReference type="GO" id="GO:0004385">
    <property type="term" value="F:GMP kinase activity"/>
    <property type="evidence" value="ECO:0007669"/>
    <property type="project" value="TreeGrafter"/>
</dbReference>
<dbReference type="InterPro" id="IPR008145">
    <property type="entry name" value="GK/Ca_channel_bsu"/>
</dbReference>
<organism evidence="5 6">
    <name type="scientific">Dissostichus mawsoni</name>
    <name type="common">Antarctic cod</name>
    <dbReference type="NCBI Taxonomy" id="36200"/>
    <lineage>
        <taxon>Eukaryota</taxon>
        <taxon>Metazoa</taxon>
        <taxon>Chordata</taxon>
        <taxon>Craniata</taxon>
        <taxon>Vertebrata</taxon>
        <taxon>Euteleostomi</taxon>
        <taxon>Actinopterygii</taxon>
        <taxon>Neopterygii</taxon>
        <taxon>Teleostei</taxon>
        <taxon>Neoteleostei</taxon>
        <taxon>Acanthomorphata</taxon>
        <taxon>Eupercaria</taxon>
        <taxon>Perciformes</taxon>
        <taxon>Notothenioidei</taxon>
        <taxon>Nototheniidae</taxon>
        <taxon>Dissostichus</taxon>
    </lineage>
</organism>
<dbReference type="InterPro" id="IPR008144">
    <property type="entry name" value="Guanylate_kin-like_dom"/>
</dbReference>
<dbReference type="SUPFAM" id="SSF52540">
    <property type="entry name" value="P-loop containing nucleoside triphosphate hydrolases"/>
    <property type="match status" value="1"/>
</dbReference>
<evidence type="ECO:0000256" key="1">
    <source>
        <dbReference type="ARBA" id="ARBA00022679"/>
    </source>
</evidence>
<evidence type="ECO:0000313" key="6">
    <source>
        <dbReference type="Proteomes" id="UP000518266"/>
    </source>
</evidence>
<dbReference type="Gene3D" id="3.40.50.300">
    <property type="entry name" value="P-loop containing nucleotide triphosphate hydrolases"/>
    <property type="match status" value="2"/>
</dbReference>
<dbReference type="AlphaFoldDB" id="A0A7J5XCK7"/>
<sequence length="578" mass="63727">MSGPRPVVLSGPSGAGKSTLMKRLMKEHEGIFGFSTQQETHDQERKTAKTTTILPESGHSRRDRQEPDVHPRCGHPGSEEDQRDRVEPHLHLHPAPSMDILEKRLRDRQTETEESLQKRLEAARIDMELSNEPGVFDVVIINDDLERAYEELRDILSDVILQFVGGETDFGVTGAMSSQPRVEVHHAAAVKVIHRAQDLEEQLDHLEARQEGIDNGDFIENAEFSGNMYGTSQAVEQLLAGAELLHQHQGFGGEEGGVQLQQVGWCSLLSSWYSLSTSRRCSAWYGVTLATNTWLVSTSLQRERTLKRPLREERETKTLRPFFLLIRLWGARRSSGILVQRPAPPVRGGVSVGEANPAIKGAGLLYGGLHGPPSLPTCWKQSQESASSYSEEDPLLGEELLCSCGSRGTVTAVSLSGASSSSGISLSVRTDPMEQHVEKALGLGAPVGHIGASQFSVPSPTRSRVARSVSPTNGQRHTRLSGHKEGYISVMSTRVRRVQKKSSRQATRGCARRDSRSLSWKPLVRVLLLTGRNLAANTSPVRLWTTRFTTPKVQRRLLHHLTHRGRGGGSLFRTFSSG</sequence>
<dbReference type="PANTHER" id="PTHR23117">
    <property type="entry name" value="GUANYLATE KINASE-RELATED"/>
    <property type="match status" value="1"/>
</dbReference>